<dbReference type="SUPFAM" id="SSF57938">
    <property type="entry name" value="DnaJ/Hsp40 cysteine-rich domain"/>
    <property type="match status" value="1"/>
</dbReference>
<dbReference type="Gene3D" id="6.20.20.10">
    <property type="match status" value="1"/>
</dbReference>
<evidence type="ECO:0000313" key="1">
    <source>
        <dbReference type="EMBL" id="GAH57382.1"/>
    </source>
</evidence>
<accession>X1GJM5</accession>
<organism evidence="1">
    <name type="scientific">marine sediment metagenome</name>
    <dbReference type="NCBI Taxonomy" id="412755"/>
    <lineage>
        <taxon>unclassified sequences</taxon>
        <taxon>metagenomes</taxon>
        <taxon>ecological metagenomes</taxon>
    </lineage>
</organism>
<dbReference type="EMBL" id="BARU01019832">
    <property type="protein sequence ID" value="GAH57382.1"/>
    <property type="molecule type" value="Genomic_DNA"/>
</dbReference>
<proteinExistence type="predicted"/>
<protein>
    <submittedName>
        <fullName evidence="1">Uncharacterized protein</fullName>
    </submittedName>
</protein>
<reference evidence="1" key="1">
    <citation type="journal article" date="2014" name="Front. Microbiol.">
        <title>High frequency of phylogenetically diverse reductive dehalogenase-homologous genes in deep subseafloor sedimentary metagenomes.</title>
        <authorList>
            <person name="Kawai M."/>
            <person name="Futagami T."/>
            <person name="Toyoda A."/>
            <person name="Takaki Y."/>
            <person name="Nishi S."/>
            <person name="Hori S."/>
            <person name="Arai W."/>
            <person name="Tsubouchi T."/>
            <person name="Morono Y."/>
            <person name="Uchiyama I."/>
            <person name="Ito T."/>
            <person name="Fujiyama A."/>
            <person name="Inagaki F."/>
            <person name="Takami H."/>
        </authorList>
    </citation>
    <scope>NUCLEOTIDE SEQUENCE</scope>
    <source>
        <strain evidence="1">Expedition CK06-06</strain>
    </source>
</reference>
<comment type="caution">
    <text evidence="1">The sequence shown here is derived from an EMBL/GenBank/DDBJ whole genome shotgun (WGS) entry which is preliminary data.</text>
</comment>
<dbReference type="InterPro" id="IPR036410">
    <property type="entry name" value="HSP_DnaJ_Cys-rich_dom_sf"/>
</dbReference>
<dbReference type="AlphaFoldDB" id="X1GJM5"/>
<sequence>MNTTEICPVCKGSGKYKKDSLPDSISSPIVCHGCNGKGWVVIPMFSPRPLCEYRPYRPYTTSGTMLASENVLRKDWDTPEEDKAWANL</sequence>
<gene>
    <name evidence="1" type="ORF">S03H2_32633</name>
</gene>
<name>X1GJM5_9ZZZZ</name>